<keyword evidence="2" id="KW-1185">Reference proteome</keyword>
<name>A0A1G7MHA1_9PSEU</name>
<sequence>MSAVNAMHWGLAEQVRTLSEAHDVLSKLLPNPKSAPEVLRDYYLRSAAVYARVAEIDRSHHHEAMYWANREREKGEAIKVTKTAKK</sequence>
<organism evidence="1 2">
    <name type="scientific">Lentzea fradiae</name>
    <dbReference type="NCBI Taxonomy" id="200378"/>
    <lineage>
        <taxon>Bacteria</taxon>
        <taxon>Bacillati</taxon>
        <taxon>Actinomycetota</taxon>
        <taxon>Actinomycetes</taxon>
        <taxon>Pseudonocardiales</taxon>
        <taxon>Pseudonocardiaceae</taxon>
        <taxon>Lentzea</taxon>
    </lineage>
</organism>
<dbReference type="EMBL" id="FNCC01000002">
    <property type="protein sequence ID" value="SDF61004.1"/>
    <property type="molecule type" value="Genomic_DNA"/>
</dbReference>
<evidence type="ECO:0000313" key="2">
    <source>
        <dbReference type="Proteomes" id="UP000199623"/>
    </source>
</evidence>
<proteinExistence type="predicted"/>
<dbReference type="Proteomes" id="UP000199623">
    <property type="component" value="Unassembled WGS sequence"/>
</dbReference>
<accession>A0A1G7MHA1</accession>
<dbReference type="STRING" id="200378.SAMN05216553_102305"/>
<protein>
    <submittedName>
        <fullName evidence="1">Uncharacterized protein</fullName>
    </submittedName>
</protein>
<reference evidence="2" key="1">
    <citation type="submission" date="2016-10" db="EMBL/GenBank/DDBJ databases">
        <authorList>
            <person name="Varghese N."/>
            <person name="Submissions S."/>
        </authorList>
    </citation>
    <scope>NUCLEOTIDE SEQUENCE [LARGE SCALE GENOMIC DNA]</scope>
    <source>
        <strain evidence="2">CGMCC 4.3506</strain>
    </source>
</reference>
<dbReference type="NCBIfam" id="NF041510">
    <property type="entry name" value="AMED_5909_fam"/>
    <property type="match status" value="1"/>
</dbReference>
<dbReference type="InterPro" id="IPR048152">
    <property type="entry name" value="AMED_5909-like"/>
</dbReference>
<dbReference type="AlphaFoldDB" id="A0A1G7MHA1"/>
<gene>
    <name evidence="1" type="ORF">SAMN05216553_102305</name>
</gene>
<evidence type="ECO:0000313" key="1">
    <source>
        <dbReference type="EMBL" id="SDF61004.1"/>
    </source>
</evidence>
<dbReference type="RefSeq" id="WP_245743650.1">
    <property type="nucleotide sequence ID" value="NZ_FNCC01000002.1"/>
</dbReference>